<keyword evidence="1" id="KW-0343">GTPase activation</keyword>
<evidence type="ECO:0000313" key="5">
    <source>
        <dbReference type="EMBL" id="CAH1112212.1"/>
    </source>
</evidence>
<dbReference type="Pfam" id="PF02145">
    <property type="entry name" value="Rap_GAP"/>
    <property type="match status" value="1"/>
</dbReference>
<feature type="compositionally biased region" description="Basic and acidic residues" evidence="3">
    <location>
        <begin position="336"/>
        <end position="347"/>
    </location>
</feature>
<feature type="region of interest" description="Disordered" evidence="3">
    <location>
        <begin position="635"/>
        <end position="670"/>
    </location>
</feature>
<evidence type="ECO:0000256" key="3">
    <source>
        <dbReference type="SAM" id="MobiDB-lite"/>
    </source>
</evidence>
<dbReference type="PROSITE" id="PS50085">
    <property type="entry name" value="RAPGAP"/>
    <property type="match status" value="1"/>
</dbReference>
<dbReference type="GO" id="GO:0005634">
    <property type="term" value="C:nucleus"/>
    <property type="evidence" value="ECO:0007669"/>
    <property type="project" value="InterPro"/>
</dbReference>
<dbReference type="Proteomes" id="UP001153636">
    <property type="component" value="Chromosome 6"/>
</dbReference>
<feature type="region of interest" description="Disordered" evidence="3">
    <location>
        <begin position="1772"/>
        <end position="1792"/>
    </location>
</feature>
<evidence type="ECO:0000256" key="2">
    <source>
        <dbReference type="ARBA" id="ARBA00022553"/>
    </source>
</evidence>
<organism evidence="5 6">
    <name type="scientific">Psylliodes chrysocephalus</name>
    <dbReference type="NCBI Taxonomy" id="3402493"/>
    <lineage>
        <taxon>Eukaryota</taxon>
        <taxon>Metazoa</taxon>
        <taxon>Ecdysozoa</taxon>
        <taxon>Arthropoda</taxon>
        <taxon>Hexapoda</taxon>
        <taxon>Insecta</taxon>
        <taxon>Pterygota</taxon>
        <taxon>Neoptera</taxon>
        <taxon>Endopterygota</taxon>
        <taxon>Coleoptera</taxon>
        <taxon>Polyphaga</taxon>
        <taxon>Cucujiformia</taxon>
        <taxon>Chrysomeloidea</taxon>
        <taxon>Chrysomelidae</taxon>
        <taxon>Galerucinae</taxon>
        <taxon>Alticini</taxon>
        <taxon>Psylliodes</taxon>
    </lineage>
</organism>
<feature type="domain" description="Rap-GAP" evidence="4">
    <location>
        <begin position="1511"/>
        <end position="1719"/>
    </location>
</feature>
<gene>
    <name evidence="5" type="ORF">PSYICH_LOCUS12484</name>
</gene>
<dbReference type="SUPFAM" id="SSF111347">
    <property type="entry name" value="Rap/Ran-GAP"/>
    <property type="match status" value="1"/>
</dbReference>
<dbReference type="Pfam" id="PF20412">
    <property type="entry name" value="RALGAPB_N"/>
    <property type="match status" value="1"/>
</dbReference>
<dbReference type="GO" id="GO:0051056">
    <property type="term" value="P:regulation of small GTPase mediated signal transduction"/>
    <property type="evidence" value="ECO:0007669"/>
    <property type="project" value="InterPro"/>
</dbReference>
<dbReference type="InterPro" id="IPR000331">
    <property type="entry name" value="Rap/Ran_GAP_dom"/>
</dbReference>
<feature type="region of interest" description="Disordered" evidence="3">
    <location>
        <begin position="327"/>
        <end position="354"/>
    </location>
</feature>
<dbReference type="OrthoDB" id="19311at2759"/>
<dbReference type="InterPro" id="IPR027107">
    <property type="entry name" value="Tuberin/Ral-act_asu"/>
</dbReference>
<dbReference type="FunFam" id="3.40.50.11210:FF:000001">
    <property type="entry name" value="Ral GTPase-activating protein subunit alpha-1 isoform 1"/>
    <property type="match status" value="1"/>
</dbReference>
<evidence type="ECO:0000259" key="4">
    <source>
        <dbReference type="PROSITE" id="PS50085"/>
    </source>
</evidence>
<accession>A0A9P0D9B9</accession>
<sequence>MFAKRNLVDIKKSTAKLQDPKKDVATRVKHLKIILENVDSSEAKGFFEANFSHIYNILYESFVQTETNLRQRELSFHLVHKAHKEELEGTLWILEQVLCLLPELIYRRWQLHSLSRLLAKLLHFGNSIKLRRQGIRFFLMWYQALNENAPEYVHNMFGALVPGFGNQNVFQSQNCGSVFHDTSSQFPVTATELLPILPPSSGEKAPDNSSKFYLEALLEYMVHTVVKLEWQDKSAHHHRCFSFLLEKFKLYYVTKICPNFCKDTSLYSPNLDLPLFRRPESENEFVHCRVSLILWTINYMHQAKKGHDNRDSTGPPSIASIQNIHSPSQYSQHSHGSHEEDSQHDSSHPSLDSTLSIQTRTTSDEELAPQIVREVLYSSRDNVNFIHELYRQAFLLNFTHVVAIRKIIGLYKDLIQGNVIEIPPYALDLPDEMPRNEENAEGENKPPPRLRNDSYLGAIHKENLLIRAGTQNLYQIFMTHAANVFLIEINSHVPRMLEEQTDACKRVLNIYRYMVMNTRMDSNTWEQLLLVLLQITSLVLGENPPKKKGSTLGGKLAPAIFQTLIVTWIKANLNVLISRELWDRFLHVLTTLTVWEELIKEWAKTMETLTRVLARHVYNLDLTNLPLDRLNECRSKRSRRLTSRPEHSTPSSIGETVHQNVSRQDSTLPDGHLLLKRARTTLTRSYSDNDLTVKRRSVRIKQRNANRRRSKSLENICPIDTESTDRTRSPSPAPSSGIESNSIKDSPIQLDMLSVDHHISEPSGENRGVICGGSVRGWLPDVAVILWKRMLGALGDVNQISDPKLHSQVFEYLVKLTETLIKISRNQGVSYDNMSTPQPPELIPPLTLILPWCFGALILPGTYEAGKLNALRLICTITVNCDSKHLTYLPEVYRFLHIALTGSSKLVINTCLKYLGPRFFSLQLPGSSLLLLDFIHACNVTLNSTEKLELAPRTEAMSLLANLLGQTENLNSISVLQPDSEMRIITCPDVKEHIVSILLRAGRREPKGKARCIALSALGIFVYRELDNQTFHSKVTDAINVILLALKFNNKIIVQLASNILFLLCDHAPLLWSQYPRLGNAVISTLCSALFLHTPLGSTAGESDKALGTALLFCLGEWCMKLGPQKLLEVCEYGETRGMCLLLQVFTVLHKIMLGKASLEHPGGLTQPSMNDDFDPNILSDDFELSANLSTSKNNQCQDAIKLCARTILTHLVTHLGHFPMAIGATRLSSLVSEHDDVPNLSSDDLSTSIFSASNIQLFILSKDIISSLVELPALELPGGGVTAGLSTADKQVRVLLRDLSGKSSWDASILYRNPEIVTKHPEIEIQKYSTNNVENIIQPESLMGTTPLGNLPQRAFRHRQPNILPEVSNAAPDLDQLDDLLQYLGYTSPECLENVNQKLNEPAAPPMSTDLENEAIASVISQRNLEFEENRHSQLVNSMLGQPVDRPSSRSESSYPSFGSVAYQQSISSSTEQIAFQHCRLFFSQLGLAGWERRQQLHLLDKTERLLRELRNLDNQSCRETHKFAVIYVAPGQEDKNSVLSNQGGSVAYEQFLAALAWEIELEGHTGFCGGLQKQGSTGLTAPYIATSFLEAIFHVATRMPGDTPEAVLNKIRHLGNDEVHIVWSEHSRDYRRDIIPTEFCDILITIYPLGGNLNRVTINLKADVPQFGVLFNEAIIETSVLAGLVRATAICASRAKRMTYQFYQQYYEERARSLETVVTKHKKHTTYEEFISKVYTPVLSPSSFSGISTTNNNDGTSSSTLAAALLDSHGHIPKGSQRADQKYRASANDATRTGWFQNTENQIVESSISPRPMKRISTNLKPSKKSLKRETSVESPPESPLQMTRRK</sequence>
<dbReference type="GO" id="GO:0005737">
    <property type="term" value="C:cytoplasm"/>
    <property type="evidence" value="ECO:0007669"/>
    <property type="project" value="TreeGrafter"/>
</dbReference>
<dbReference type="GO" id="GO:0005096">
    <property type="term" value="F:GTPase activator activity"/>
    <property type="evidence" value="ECO:0007669"/>
    <property type="project" value="UniProtKB-KW"/>
</dbReference>
<evidence type="ECO:0000313" key="6">
    <source>
        <dbReference type="Proteomes" id="UP001153636"/>
    </source>
</evidence>
<dbReference type="EMBL" id="OV651818">
    <property type="protein sequence ID" value="CAH1112212.1"/>
    <property type="molecule type" value="Genomic_DNA"/>
</dbReference>
<dbReference type="Gene3D" id="3.40.50.11210">
    <property type="entry name" value="Rap/Ran-GAP"/>
    <property type="match status" value="1"/>
</dbReference>
<dbReference type="SUPFAM" id="SSF48371">
    <property type="entry name" value="ARM repeat"/>
    <property type="match status" value="1"/>
</dbReference>
<feature type="compositionally biased region" description="Basic and acidic residues" evidence="3">
    <location>
        <begin position="432"/>
        <end position="452"/>
    </location>
</feature>
<dbReference type="InterPro" id="IPR035974">
    <property type="entry name" value="Rap/Ran-GAP_sf"/>
</dbReference>
<dbReference type="PANTHER" id="PTHR10063">
    <property type="entry name" value="TUBERIN"/>
    <property type="match status" value="1"/>
</dbReference>
<proteinExistence type="predicted"/>
<dbReference type="PANTHER" id="PTHR10063:SF11">
    <property type="entry name" value="RHO GTPASE-ACTIVATING PROTEIN CG5521-RELATED"/>
    <property type="match status" value="1"/>
</dbReference>
<name>A0A9P0D9B9_9CUCU</name>
<keyword evidence="6" id="KW-1185">Reference proteome</keyword>
<feature type="region of interest" description="Disordered" evidence="3">
    <location>
        <begin position="431"/>
        <end position="452"/>
    </location>
</feature>
<feature type="compositionally biased region" description="Basic residues" evidence="3">
    <location>
        <begin position="697"/>
        <end position="710"/>
    </location>
</feature>
<reference evidence="5" key="1">
    <citation type="submission" date="2022-01" db="EMBL/GenBank/DDBJ databases">
        <authorList>
            <person name="King R."/>
        </authorList>
    </citation>
    <scope>NUCLEOTIDE SEQUENCE</scope>
</reference>
<feature type="region of interest" description="Disordered" evidence="3">
    <location>
        <begin position="697"/>
        <end position="743"/>
    </location>
</feature>
<protein>
    <recommendedName>
        <fullName evidence="4">Rap-GAP domain-containing protein</fullName>
    </recommendedName>
</protein>
<feature type="compositionally biased region" description="Polar residues" evidence="3">
    <location>
        <begin position="648"/>
        <end position="667"/>
    </location>
</feature>
<keyword evidence="2" id="KW-0597">Phosphoprotein</keyword>
<dbReference type="InterPro" id="IPR016024">
    <property type="entry name" value="ARM-type_fold"/>
</dbReference>
<feature type="region of interest" description="Disordered" evidence="3">
    <location>
        <begin position="1806"/>
        <end position="1849"/>
    </location>
</feature>
<dbReference type="InterPro" id="IPR046859">
    <property type="entry name" value="RGPA/RALGAPB_N"/>
</dbReference>
<evidence type="ECO:0000256" key="1">
    <source>
        <dbReference type="ARBA" id="ARBA00022468"/>
    </source>
</evidence>